<keyword evidence="1" id="KW-0808">Transferase</keyword>
<dbReference type="EMBL" id="RRCN01000001">
    <property type="protein sequence ID" value="RRJ62711.1"/>
    <property type="molecule type" value="Genomic_DNA"/>
</dbReference>
<reference evidence="1 2" key="1">
    <citation type="submission" date="2018-11" db="EMBL/GenBank/DDBJ databases">
        <title>Genome sequencing of Paenibacillus sp. KCOM 3021 (= ChDC PVNT-B20).</title>
        <authorList>
            <person name="Kook J.-K."/>
            <person name="Park S.-N."/>
            <person name="Lim Y.K."/>
        </authorList>
    </citation>
    <scope>NUCLEOTIDE SEQUENCE [LARGE SCALE GENOMIC DNA]</scope>
    <source>
        <strain evidence="1 2">KCOM 3021</strain>
    </source>
</reference>
<dbReference type="AlphaFoldDB" id="A0A3P3TX53"/>
<dbReference type="OrthoDB" id="2086672at2"/>
<evidence type="ECO:0000313" key="1">
    <source>
        <dbReference type="EMBL" id="RRJ62711.1"/>
    </source>
</evidence>
<keyword evidence="1" id="KW-0489">Methyltransferase</keyword>
<accession>A0A3P3TX53</accession>
<dbReference type="Proteomes" id="UP000267017">
    <property type="component" value="Unassembled WGS sequence"/>
</dbReference>
<gene>
    <name evidence="1" type="ORF">EHV15_06965</name>
</gene>
<keyword evidence="2" id="KW-1185">Reference proteome</keyword>
<comment type="caution">
    <text evidence="1">The sequence shown here is derived from an EMBL/GenBank/DDBJ whole genome shotgun (WGS) entry which is preliminary data.</text>
</comment>
<protein>
    <submittedName>
        <fullName evidence="1">Ketopantoate hydroxymethyltransferase</fullName>
    </submittedName>
</protein>
<sequence>MIAANLLQDMAEYVNERVAKVVINGTYIITDFEVKTVADNVLVLNYVVPVAKVSLMTLIELKDSADHVLTSNAVNIPITADHLMLQTIEVKEGLSNG</sequence>
<name>A0A3P3TX53_9BACL</name>
<dbReference type="GO" id="GO:0032259">
    <property type="term" value="P:methylation"/>
    <property type="evidence" value="ECO:0007669"/>
    <property type="project" value="UniProtKB-KW"/>
</dbReference>
<organism evidence="1 2">
    <name type="scientific">Paenibacillus oralis</name>
    <dbReference type="NCBI Taxonomy" id="2490856"/>
    <lineage>
        <taxon>Bacteria</taxon>
        <taxon>Bacillati</taxon>
        <taxon>Bacillota</taxon>
        <taxon>Bacilli</taxon>
        <taxon>Bacillales</taxon>
        <taxon>Paenibacillaceae</taxon>
        <taxon>Paenibacillus</taxon>
    </lineage>
</organism>
<dbReference type="GO" id="GO:0008168">
    <property type="term" value="F:methyltransferase activity"/>
    <property type="evidence" value="ECO:0007669"/>
    <property type="project" value="UniProtKB-KW"/>
</dbReference>
<proteinExistence type="predicted"/>
<dbReference type="RefSeq" id="WP_128630597.1">
    <property type="nucleotide sequence ID" value="NZ_RRCN01000001.1"/>
</dbReference>
<evidence type="ECO:0000313" key="2">
    <source>
        <dbReference type="Proteomes" id="UP000267017"/>
    </source>
</evidence>